<protein>
    <submittedName>
        <fullName evidence="3">15-hydroxyprostaglandin dehydrogenase [NAD(+)]-like protein</fullName>
    </submittedName>
</protein>
<evidence type="ECO:0000256" key="2">
    <source>
        <dbReference type="ARBA" id="ARBA00023002"/>
    </source>
</evidence>
<dbReference type="GO" id="GO:0005737">
    <property type="term" value="C:cytoplasm"/>
    <property type="evidence" value="ECO:0007669"/>
    <property type="project" value="TreeGrafter"/>
</dbReference>
<gene>
    <name evidence="3" type="ORF">ACRE_040750</name>
</gene>
<dbReference type="GO" id="GO:0016491">
    <property type="term" value="F:oxidoreductase activity"/>
    <property type="evidence" value="ECO:0007669"/>
    <property type="project" value="UniProtKB-KW"/>
</dbReference>
<dbReference type="SUPFAM" id="SSF51735">
    <property type="entry name" value="NAD(P)-binding Rossmann-fold domains"/>
    <property type="match status" value="1"/>
</dbReference>
<dbReference type="Gene3D" id="3.40.50.720">
    <property type="entry name" value="NAD(P)-binding Rossmann-like Domain"/>
    <property type="match status" value="1"/>
</dbReference>
<organism evidence="3 4">
    <name type="scientific">Hapsidospora chrysogenum (strain ATCC 11550 / CBS 779.69 / DSM 880 / IAM 14645 / JCM 23072 / IMI 49137)</name>
    <name type="common">Acremonium chrysogenum</name>
    <dbReference type="NCBI Taxonomy" id="857340"/>
    <lineage>
        <taxon>Eukaryota</taxon>
        <taxon>Fungi</taxon>
        <taxon>Dikarya</taxon>
        <taxon>Ascomycota</taxon>
        <taxon>Pezizomycotina</taxon>
        <taxon>Sordariomycetes</taxon>
        <taxon>Hypocreomycetidae</taxon>
        <taxon>Hypocreales</taxon>
        <taxon>Bionectriaceae</taxon>
        <taxon>Hapsidospora</taxon>
    </lineage>
</organism>
<proteinExistence type="inferred from homology"/>
<evidence type="ECO:0000313" key="3">
    <source>
        <dbReference type="EMBL" id="KFH45119.1"/>
    </source>
</evidence>
<dbReference type="AlphaFoldDB" id="A0A086T6Y7"/>
<name>A0A086T6Y7_HAPC1</name>
<dbReference type="PANTHER" id="PTHR44229">
    <property type="entry name" value="15-HYDROXYPROSTAGLANDIN DEHYDROGENASE [NAD(+)]"/>
    <property type="match status" value="1"/>
</dbReference>
<keyword evidence="4" id="KW-1185">Reference proteome</keyword>
<keyword evidence="2" id="KW-0560">Oxidoreductase</keyword>
<dbReference type="PANTHER" id="PTHR44229:SF4">
    <property type="entry name" value="15-HYDROXYPROSTAGLANDIN DEHYDROGENASE [NAD(+)]"/>
    <property type="match status" value="1"/>
</dbReference>
<dbReference type="HOGENOM" id="CLU_010194_13_0_1"/>
<reference evidence="4" key="1">
    <citation type="journal article" date="2014" name="Genome Announc.">
        <title>Genome sequence and annotation of Acremonium chrysogenum, producer of the beta-lactam antibiotic cephalosporin C.</title>
        <authorList>
            <person name="Terfehr D."/>
            <person name="Dahlmann T.A."/>
            <person name="Specht T."/>
            <person name="Zadra I."/>
            <person name="Kuernsteiner H."/>
            <person name="Kueck U."/>
        </authorList>
    </citation>
    <scope>NUCLEOTIDE SEQUENCE [LARGE SCALE GENOMIC DNA]</scope>
    <source>
        <strain evidence="4">ATCC 11550 / CBS 779.69 / DSM 880 / IAM 14645 / JCM 23072 / IMI 49137</strain>
    </source>
</reference>
<dbReference type="Pfam" id="PF00106">
    <property type="entry name" value="adh_short"/>
    <property type="match status" value="1"/>
</dbReference>
<dbReference type="Proteomes" id="UP000029964">
    <property type="component" value="Unassembled WGS sequence"/>
</dbReference>
<dbReference type="PRINTS" id="PR00081">
    <property type="entry name" value="GDHRDH"/>
</dbReference>
<sequence length="264" mass="28319">MISKRVAIVTGASSGMGEALTQDLVSKGWQVAMADIQTNAELAEKLGDSVSFHHCDVADYDSQARTFQEVWNNSIYIFGHKGSDEIPPKPNLICTDIDYKGVVYGTQLAIHFMRKNKTPGGSIVATASVAAVSPHESYPEYDGAKAAVLNFVRATSRILKIKENIRINCVLPGIVATKIIPPEMVAAVSQECLTPVSTIVAGYDKCLSDESLVGEALEASAEKLLPIPRPGLQNGHVSARSVTVWDPLFKMLHGEESGLPDAIA</sequence>
<comment type="similarity">
    <text evidence="1">Belongs to the short-chain dehydrogenases/reductases (SDR) family.</text>
</comment>
<evidence type="ECO:0000256" key="1">
    <source>
        <dbReference type="ARBA" id="ARBA00006484"/>
    </source>
</evidence>
<dbReference type="InterPro" id="IPR036291">
    <property type="entry name" value="NAD(P)-bd_dom_sf"/>
</dbReference>
<dbReference type="OrthoDB" id="5371740at2759"/>
<dbReference type="EMBL" id="JPKY01000037">
    <property type="protein sequence ID" value="KFH45119.1"/>
    <property type="molecule type" value="Genomic_DNA"/>
</dbReference>
<dbReference type="STRING" id="857340.A0A086T6Y7"/>
<accession>A0A086T6Y7</accession>
<comment type="caution">
    <text evidence="3">The sequence shown here is derived from an EMBL/GenBank/DDBJ whole genome shotgun (WGS) entry which is preliminary data.</text>
</comment>
<evidence type="ECO:0000313" key="4">
    <source>
        <dbReference type="Proteomes" id="UP000029964"/>
    </source>
</evidence>
<dbReference type="InterPro" id="IPR002347">
    <property type="entry name" value="SDR_fam"/>
</dbReference>